<evidence type="ECO:0000256" key="1">
    <source>
        <dbReference type="ARBA" id="ARBA00023002"/>
    </source>
</evidence>
<dbReference type="InterPro" id="IPR029154">
    <property type="entry name" value="HIBADH-like_NADP-bd"/>
</dbReference>
<organism evidence="6 7">
    <name type="scientific">Platanthera zijinensis</name>
    <dbReference type="NCBI Taxonomy" id="2320716"/>
    <lineage>
        <taxon>Eukaryota</taxon>
        <taxon>Viridiplantae</taxon>
        <taxon>Streptophyta</taxon>
        <taxon>Embryophyta</taxon>
        <taxon>Tracheophyta</taxon>
        <taxon>Spermatophyta</taxon>
        <taxon>Magnoliopsida</taxon>
        <taxon>Liliopsida</taxon>
        <taxon>Asparagales</taxon>
        <taxon>Orchidaceae</taxon>
        <taxon>Orchidoideae</taxon>
        <taxon>Orchideae</taxon>
        <taxon>Orchidinae</taxon>
        <taxon>Platanthera</taxon>
    </lineage>
</organism>
<dbReference type="AlphaFoldDB" id="A0AAP0BIY3"/>
<keyword evidence="1" id="KW-0560">Oxidoreductase</keyword>
<gene>
    <name evidence="6" type="ORF">KSP39_PZI011047</name>
</gene>
<dbReference type="PANTHER" id="PTHR43060">
    <property type="entry name" value="3-HYDROXYISOBUTYRATE DEHYDROGENASE-LIKE 1, MITOCHONDRIAL-RELATED"/>
    <property type="match status" value="1"/>
</dbReference>
<dbReference type="Gene3D" id="1.10.1040.10">
    <property type="entry name" value="N-(1-d-carboxylethyl)-l-norvaline Dehydrogenase, domain 2"/>
    <property type="match status" value="1"/>
</dbReference>
<keyword evidence="2" id="KW-0520">NAD</keyword>
<evidence type="ECO:0000259" key="5">
    <source>
        <dbReference type="Pfam" id="PF14833"/>
    </source>
</evidence>
<dbReference type="InterPro" id="IPR006115">
    <property type="entry name" value="6PGDH_NADP-bd"/>
</dbReference>
<feature type="domain" description="6-phosphogluconate dehydrogenase NADP-binding" evidence="4">
    <location>
        <begin position="20"/>
        <end position="176"/>
    </location>
</feature>
<evidence type="ECO:0000256" key="3">
    <source>
        <dbReference type="PIRSR" id="PIRSR000103-1"/>
    </source>
</evidence>
<protein>
    <submittedName>
        <fullName evidence="6">Uncharacterized protein</fullName>
    </submittedName>
</protein>
<dbReference type="PANTHER" id="PTHR43060:SF13">
    <property type="entry name" value="3-HYDROXYISOBUTYRATE DEHYDROGENASE-LIKE 2, MITOCHONDRIAL-RELATED"/>
    <property type="match status" value="1"/>
</dbReference>
<dbReference type="GO" id="GO:0051287">
    <property type="term" value="F:NAD binding"/>
    <property type="evidence" value="ECO:0007669"/>
    <property type="project" value="InterPro"/>
</dbReference>
<evidence type="ECO:0000313" key="6">
    <source>
        <dbReference type="EMBL" id="KAK8938630.1"/>
    </source>
</evidence>
<accession>A0AAP0BIY3</accession>
<dbReference type="PIRSF" id="PIRSF000103">
    <property type="entry name" value="HIBADH"/>
    <property type="match status" value="1"/>
</dbReference>
<dbReference type="Pfam" id="PF14833">
    <property type="entry name" value="NAD_binding_11"/>
    <property type="match status" value="1"/>
</dbReference>
<feature type="domain" description="3-hydroxyisobutyrate dehydrogenase-like NAD-binding" evidence="5">
    <location>
        <begin position="181"/>
        <end position="297"/>
    </location>
</feature>
<dbReference type="GO" id="GO:0050661">
    <property type="term" value="F:NADP binding"/>
    <property type="evidence" value="ECO:0007669"/>
    <property type="project" value="InterPro"/>
</dbReference>
<name>A0AAP0BIY3_9ASPA</name>
<dbReference type="InterPro" id="IPR015815">
    <property type="entry name" value="HIBADH-related"/>
</dbReference>
<proteinExistence type="predicted"/>
<dbReference type="SUPFAM" id="SSF51735">
    <property type="entry name" value="NAD(P)-binding Rossmann-fold domains"/>
    <property type="match status" value="1"/>
</dbReference>
<dbReference type="InterPro" id="IPR008927">
    <property type="entry name" value="6-PGluconate_DH-like_C_sf"/>
</dbReference>
<reference evidence="6 7" key="1">
    <citation type="journal article" date="2022" name="Nat. Plants">
        <title>Genomes of leafy and leafless Platanthera orchids illuminate the evolution of mycoheterotrophy.</title>
        <authorList>
            <person name="Li M.H."/>
            <person name="Liu K.W."/>
            <person name="Li Z."/>
            <person name="Lu H.C."/>
            <person name="Ye Q.L."/>
            <person name="Zhang D."/>
            <person name="Wang J.Y."/>
            <person name="Li Y.F."/>
            <person name="Zhong Z.M."/>
            <person name="Liu X."/>
            <person name="Yu X."/>
            <person name="Liu D.K."/>
            <person name="Tu X.D."/>
            <person name="Liu B."/>
            <person name="Hao Y."/>
            <person name="Liao X.Y."/>
            <person name="Jiang Y.T."/>
            <person name="Sun W.H."/>
            <person name="Chen J."/>
            <person name="Chen Y.Q."/>
            <person name="Ai Y."/>
            <person name="Zhai J.W."/>
            <person name="Wu S.S."/>
            <person name="Zhou Z."/>
            <person name="Hsiao Y.Y."/>
            <person name="Wu W.L."/>
            <person name="Chen Y.Y."/>
            <person name="Lin Y.F."/>
            <person name="Hsu J.L."/>
            <person name="Li C.Y."/>
            <person name="Wang Z.W."/>
            <person name="Zhao X."/>
            <person name="Zhong W.Y."/>
            <person name="Ma X.K."/>
            <person name="Ma L."/>
            <person name="Huang J."/>
            <person name="Chen G.Z."/>
            <person name="Huang M.Z."/>
            <person name="Huang L."/>
            <person name="Peng D.H."/>
            <person name="Luo Y.B."/>
            <person name="Zou S.Q."/>
            <person name="Chen S.P."/>
            <person name="Lan S."/>
            <person name="Tsai W.C."/>
            <person name="Van de Peer Y."/>
            <person name="Liu Z.J."/>
        </authorList>
    </citation>
    <scope>NUCLEOTIDE SEQUENCE [LARGE SCALE GENOMIC DNA]</scope>
    <source>
        <strain evidence="6">Lor287</strain>
    </source>
</reference>
<dbReference type="Gene3D" id="3.40.50.720">
    <property type="entry name" value="NAD(P)-binding Rossmann-like Domain"/>
    <property type="match status" value="1"/>
</dbReference>
<dbReference type="GO" id="GO:0016491">
    <property type="term" value="F:oxidoreductase activity"/>
    <property type="evidence" value="ECO:0007669"/>
    <property type="project" value="UniProtKB-KW"/>
</dbReference>
<dbReference type="SUPFAM" id="SSF48179">
    <property type="entry name" value="6-phosphogluconate dehydrogenase C-terminal domain-like"/>
    <property type="match status" value="1"/>
</dbReference>
<keyword evidence="7" id="KW-1185">Reference proteome</keyword>
<dbReference type="Proteomes" id="UP001418222">
    <property type="component" value="Unassembled WGS sequence"/>
</dbReference>
<dbReference type="Pfam" id="PF03446">
    <property type="entry name" value="NAD_binding_2"/>
    <property type="match status" value="1"/>
</dbReference>
<feature type="active site" evidence="3">
    <location>
        <position position="187"/>
    </location>
</feature>
<evidence type="ECO:0000256" key="2">
    <source>
        <dbReference type="ARBA" id="ARBA00023027"/>
    </source>
</evidence>
<evidence type="ECO:0000313" key="7">
    <source>
        <dbReference type="Proteomes" id="UP001418222"/>
    </source>
</evidence>
<evidence type="ECO:0000259" key="4">
    <source>
        <dbReference type="Pfam" id="PF03446"/>
    </source>
</evidence>
<dbReference type="InterPro" id="IPR036291">
    <property type="entry name" value="NAD(P)-bd_dom_sf"/>
</dbReference>
<dbReference type="EMBL" id="JBBWWQ010000009">
    <property type="protein sequence ID" value="KAK8938630.1"/>
    <property type="molecule type" value="Genomic_DNA"/>
</dbReference>
<sequence>MERSGGGGYPHPIRPGETVVGWIGTGVMGAAMATRILAAGYSLAVYTRSPFKAADLVAAGARLASSPADASAGADVVFTMVGHPSDVRTAVLDPAFGALAALAAGGVLVDHTSSQPALAREIAAAALARSCWSIDAPVSGGDVGAREGKLAIFAGGDSAIIEWLGPLWGILGKATAMGPPGTGQSSKIANQIAVAGSILGLSEGLVFARASGLDAGEFLAAIRGGAAGSAALEIWGDRVRAVDDFPAGRFGEYMAKDLGMALEDGGDSEEGSSPAVLPGATICHQLFQAMAANGDGKLPFGLITLIERISGK</sequence>
<dbReference type="InterPro" id="IPR013328">
    <property type="entry name" value="6PGD_dom2"/>
</dbReference>
<comment type="caution">
    <text evidence="6">The sequence shown here is derived from an EMBL/GenBank/DDBJ whole genome shotgun (WGS) entry which is preliminary data.</text>
</comment>